<dbReference type="HOGENOM" id="CLU_2016760_0_0_1"/>
<keyword evidence="3" id="KW-1185">Reference proteome</keyword>
<protein>
    <submittedName>
        <fullName evidence="2">Uncharacterized protein</fullName>
    </submittedName>
</protein>
<evidence type="ECO:0000313" key="3">
    <source>
        <dbReference type="Proteomes" id="UP000011668"/>
    </source>
</evidence>
<organism evidence="2 3">
    <name type="scientific">Thanatephorus cucumeris (strain AG1-IA)</name>
    <name type="common">Rice sheath blight fungus</name>
    <name type="synonym">Rhizoctonia solani</name>
    <dbReference type="NCBI Taxonomy" id="983506"/>
    <lineage>
        <taxon>Eukaryota</taxon>
        <taxon>Fungi</taxon>
        <taxon>Dikarya</taxon>
        <taxon>Basidiomycota</taxon>
        <taxon>Agaricomycotina</taxon>
        <taxon>Agaricomycetes</taxon>
        <taxon>Cantharellales</taxon>
        <taxon>Ceratobasidiaceae</taxon>
        <taxon>Rhizoctonia</taxon>
        <taxon>Rhizoctonia solani AG-1</taxon>
    </lineage>
</organism>
<evidence type="ECO:0000256" key="1">
    <source>
        <dbReference type="SAM" id="MobiDB-lite"/>
    </source>
</evidence>
<dbReference type="EMBL" id="AFRT01001202">
    <property type="protein sequence ID" value="ELU41049.1"/>
    <property type="molecule type" value="Genomic_DNA"/>
</dbReference>
<feature type="compositionally biased region" description="Polar residues" evidence="1">
    <location>
        <begin position="70"/>
        <end position="89"/>
    </location>
</feature>
<proteinExistence type="predicted"/>
<reference evidence="2 3" key="1">
    <citation type="journal article" date="2013" name="Nat. Commun.">
        <title>The evolution and pathogenic mechanisms of the rice sheath blight pathogen.</title>
        <authorList>
            <person name="Zheng A."/>
            <person name="Lin R."/>
            <person name="Xu L."/>
            <person name="Qin P."/>
            <person name="Tang C."/>
            <person name="Ai P."/>
            <person name="Zhang D."/>
            <person name="Liu Y."/>
            <person name="Sun Z."/>
            <person name="Feng H."/>
            <person name="Wang Y."/>
            <person name="Chen Y."/>
            <person name="Liang X."/>
            <person name="Fu R."/>
            <person name="Li Q."/>
            <person name="Zhang J."/>
            <person name="Yu X."/>
            <person name="Xie Z."/>
            <person name="Ding L."/>
            <person name="Guan P."/>
            <person name="Tang J."/>
            <person name="Liang Y."/>
            <person name="Wang S."/>
            <person name="Deng Q."/>
            <person name="Li S."/>
            <person name="Zhu J."/>
            <person name="Wang L."/>
            <person name="Liu H."/>
            <person name="Li P."/>
        </authorList>
    </citation>
    <scope>NUCLEOTIDE SEQUENCE [LARGE SCALE GENOMIC DNA]</scope>
    <source>
        <strain evidence="3">AG-1 IA</strain>
    </source>
</reference>
<feature type="region of interest" description="Disordered" evidence="1">
    <location>
        <begin position="37"/>
        <end position="89"/>
    </location>
</feature>
<gene>
    <name evidence="2" type="ORF">AG1IA_04921</name>
</gene>
<feature type="region of interest" description="Disordered" evidence="1">
    <location>
        <begin position="1"/>
        <end position="22"/>
    </location>
</feature>
<dbReference type="AlphaFoldDB" id="L8WXG3"/>
<dbReference type="Proteomes" id="UP000011668">
    <property type="component" value="Unassembled WGS sequence"/>
</dbReference>
<feature type="compositionally biased region" description="Basic and acidic residues" evidence="1">
    <location>
        <begin position="48"/>
        <end position="69"/>
    </location>
</feature>
<accession>L8WXG3</accession>
<sequence>MMFNQRRRHYAPGPAPDYNPEHCCPSHKYPHNHRGYERQGNCQWNANKTDRLGTGKRSKGETSGSERTDNVSPFASGYTGASLTSTSLDPMTRSDAAMFDEVRKATFIPLRLTRPPPGRTHVR</sequence>
<comment type="caution">
    <text evidence="2">The sequence shown here is derived from an EMBL/GenBank/DDBJ whole genome shotgun (WGS) entry which is preliminary data.</text>
</comment>
<name>L8WXG3_THACA</name>
<feature type="compositionally biased region" description="Basic residues" evidence="1">
    <location>
        <begin position="1"/>
        <end position="10"/>
    </location>
</feature>
<evidence type="ECO:0000313" key="2">
    <source>
        <dbReference type="EMBL" id="ELU41049.1"/>
    </source>
</evidence>